<feature type="domain" description="CRM" evidence="13">
    <location>
        <begin position="719"/>
        <end position="819"/>
    </location>
</feature>
<dbReference type="KEGG" id="soe:110803170"/>
<evidence type="ECO:0000256" key="10">
    <source>
        <dbReference type="PROSITE-ProRule" id="PRU00626"/>
    </source>
</evidence>
<dbReference type="SUPFAM" id="SSF75471">
    <property type="entry name" value="YhbY-like"/>
    <property type="match status" value="3"/>
</dbReference>
<evidence type="ECO:0000256" key="5">
    <source>
        <dbReference type="ARBA" id="ARBA00022737"/>
    </source>
</evidence>
<evidence type="ECO:0000256" key="3">
    <source>
        <dbReference type="ARBA" id="ARBA00022640"/>
    </source>
</evidence>
<reference evidence="15" key="2">
    <citation type="submission" date="2025-08" db="UniProtKB">
        <authorList>
            <consortium name="RefSeq"/>
        </authorList>
    </citation>
    <scope>IDENTIFICATION</scope>
    <source>
        <tissue evidence="15">Leaf</tissue>
    </source>
</reference>
<feature type="domain" description="CRM" evidence="13">
    <location>
        <begin position="507"/>
        <end position="604"/>
    </location>
</feature>
<evidence type="ECO:0000313" key="14">
    <source>
        <dbReference type="Proteomes" id="UP000813463"/>
    </source>
</evidence>
<feature type="region of interest" description="Disordered" evidence="12">
    <location>
        <begin position="58"/>
        <end position="82"/>
    </location>
</feature>
<evidence type="ECO:0000256" key="7">
    <source>
        <dbReference type="ARBA" id="ARBA00022946"/>
    </source>
</evidence>
<dbReference type="GO" id="GO:0006397">
    <property type="term" value="P:mRNA processing"/>
    <property type="evidence" value="ECO:0007669"/>
    <property type="project" value="UniProtKB-KW"/>
</dbReference>
<accession>A0A9R0JAM1</accession>
<dbReference type="FunFam" id="3.30.110.60:FF:000002">
    <property type="entry name" value="CRS2-associated factor 1, chloroplastic"/>
    <property type="match status" value="2"/>
</dbReference>
<dbReference type="InterPro" id="IPR045278">
    <property type="entry name" value="CRS1/CFM2/CFM3"/>
</dbReference>
<keyword evidence="2" id="KW-0150">Chloroplast</keyword>
<feature type="region of interest" description="Disordered" evidence="12">
    <location>
        <begin position="884"/>
        <end position="920"/>
    </location>
</feature>
<organism evidence="14 15">
    <name type="scientific">Spinacia oleracea</name>
    <name type="common">Spinach</name>
    <dbReference type="NCBI Taxonomy" id="3562"/>
    <lineage>
        <taxon>Eukaryota</taxon>
        <taxon>Viridiplantae</taxon>
        <taxon>Streptophyta</taxon>
        <taxon>Embryophyta</taxon>
        <taxon>Tracheophyta</taxon>
        <taxon>Spermatophyta</taxon>
        <taxon>Magnoliopsida</taxon>
        <taxon>eudicotyledons</taxon>
        <taxon>Gunneridae</taxon>
        <taxon>Pentapetalae</taxon>
        <taxon>Caryophyllales</taxon>
        <taxon>Chenopodiaceae</taxon>
        <taxon>Chenopodioideae</taxon>
        <taxon>Anserineae</taxon>
        <taxon>Spinacia</taxon>
    </lineage>
</organism>
<dbReference type="GO" id="GO:0000373">
    <property type="term" value="P:Group II intron splicing"/>
    <property type="evidence" value="ECO:0007669"/>
    <property type="project" value="UniProtKB-ARBA"/>
</dbReference>
<evidence type="ECO:0000256" key="2">
    <source>
        <dbReference type="ARBA" id="ARBA00022528"/>
    </source>
</evidence>
<feature type="compositionally biased region" description="Polar residues" evidence="12">
    <location>
        <begin position="58"/>
        <end position="68"/>
    </location>
</feature>
<evidence type="ECO:0000256" key="6">
    <source>
        <dbReference type="ARBA" id="ARBA00022884"/>
    </source>
</evidence>
<dbReference type="RefSeq" id="XP_021864344.1">
    <property type="nucleotide sequence ID" value="XM_022008652.2"/>
</dbReference>
<keyword evidence="3" id="KW-0934">Plastid</keyword>
<dbReference type="SMART" id="SM01103">
    <property type="entry name" value="CRS1_YhbY"/>
    <property type="match status" value="3"/>
</dbReference>
<dbReference type="InterPro" id="IPR035920">
    <property type="entry name" value="YhbY-like_sf"/>
</dbReference>
<dbReference type="GeneID" id="110803170"/>
<evidence type="ECO:0000256" key="1">
    <source>
        <dbReference type="ARBA" id="ARBA00004229"/>
    </source>
</evidence>
<feature type="compositionally biased region" description="Acidic residues" evidence="12">
    <location>
        <begin position="885"/>
        <end position="897"/>
    </location>
</feature>
<dbReference type="GO" id="GO:0003729">
    <property type="term" value="F:mRNA binding"/>
    <property type="evidence" value="ECO:0007669"/>
    <property type="project" value="InterPro"/>
</dbReference>
<protein>
    <submittedName>
        <fullName evidence="15">CRM-domain containing factor CFM3, chloroplastic/mitochondrial</fullName>
    </submittedName>
</protein>
<dbReference type="OrthoDB" id="551352at2759"/>
<dbReference type="PROSITE" id="PS51295">
    <property type="entry name" value="CRM"/>
    <property type="match status" value="3"/>
</dbReference>
<keyword evidence="14" id="KW-1185">Reference proteome</keyword>
<evidence type="ECO:0000256" key="8">
    <source>
        <dbReference type="ARBA" id="ARBA00023187"/>
    </source>
</evidence>
<evidence type="ECO:0000313" key="15">
    <source>
        <dbReference type="RefSeq" id="XP_021864344.1"/>
    </source>
</evidence>
<name>A0A9R0JAM1_SPIOL</name>
<dbReference type="PANTHER" id="PTHR31846">
    <property type="entry name" value="CRS1 / YHBY (CRM) DOMAIN-CONTAINING PROTEIN"/>
    <property type="match status" value="1"/>
</dbReference>
<keyword evidence="6 10" id="KW-0694">RNA-binding</keyword>
<evidence type="ECO:0000256" key="11">
    <source>
        <dbReference type="SAM" id="Coils"/>
    </source>
</evidence>
<proteinExistence type="predicted"/>
<feature type="domain" description="CRM" evidence="13">
    <location>
        <begin position="324"/>
        <end position="420"/>
    </location>
</feature>
<keyword evidence="11" id="KW-0175">Coiled coil</keyword>
<dbReference type="GO" id="GO:0009507">
    <property type="term" value="C:chloroplast"/>
    <property type="evidence" value="ECO:0007669"/>
    <property type="project" value="UniProtKB-SubCell"/>
</dbReference>
<dbReference type="AlphaFoldDB" id="A0A9R0JAM1"/>
<sequence length="920" mass="105176">MAIPGSHQYSYHPLLNPTSSSSSSFSLSPNLHTHFLPLLKPLKFRLCCSQNNTIQTETQKSQLPNTNFEVRKKKRRPKPSFYEQIRDKWSVKPITQTQKFPWQLQQQQEEEEEEDPPSISASKMVEIHKEVDLTSGVETPKFSVNLIHGSKIEEPISDFGRKLDQNLSKTVSNPVSSDFANVLISSPFAENKKLTKPKLVSAELVKKLDKDNVEKKVDVRVQKYRSSEVALSSRKIDGGDFRKVKDVSENFVKGKNTDRSNGVALSSRKFDDVDGGDFRKVKEDVSENFAKGKNTDRLPWVSQTELDEVGEDRQKKSKTEVAEKSIPEYELTRLRNVALRMKERIKVGEAGVTQALVDAIHEKWKIDEVVKMKFEGPSTYNMKRIHDALERRTGGLVIWRSGSSVVLFRGLTYKLDCVQTYKEEKKVDVDASHDLGKRVSDGVRPQKIVSEKESMEMSELNNLLDELGPRYVDWSGPLPLPVDADLLPAVVPGYRTPFRLLPYGVRRCLKDAETTEFRRISRNTHPHFALGRSRELQGLAAAMVKLWEKSAIAKIAIKRGVFNTSNERMAWELKRLTRGTLLSRNKEYIVFYRGNDFLPPIVTESLKERERLTMNQYQEEEERRNSLALVNSNSKNNKVPMVAGTLAETVAATSRWGKQLNDEDVEKMIKDSALARRASLVAYHKKKLAIANEKLKKAENALEKVQGYLEPEELPSDLETITDEERLVFRRIGLSMKPFLLVGRREVFDGTIENIHLHWKFRELVKVIVKGKNFSQVKHVAISLEAETGGVLVSMDKTTKGYAIIIYRGKNYRQPVRLRPRNLLTRRQALARSIELQRREGLKHHISSLQEQMELLKSEIEDMKSGKEIDDKTFYKKLDDTAILSDDEMEEDEDEEAYLQTYDSGDENGAFVGSESEDEN</sequence>
<evidence type="ECO:0000256" key="4">
    <source>
        <dbReference type="ARBA" id="ARBA00022664"/>
    </source>
</evidence>
<dbReference type="Proteomes" id="UP000813463">
    <property type="component" value="Chromosome 2"/>
</dbReference>
<comment type="subcellular location">
    <subcellularLocation>
        <location evidence="1">Plastid</location>
        <location evidence="1">Chloroplast</location>
    </subcellularLocation>
</comment>
<keyword evidence="8" id="KW-0508">mRNA splicing</keyword>
<keyword evidence="9" id="KW-0687">Ribonucleoprotein</keyword>
<dbReference type="Pfam" id="PF01985">
    <property type="entry name" value="CRS1_YhbY"/>
    <property type="match status" value="3"/>
</dbReference>
<evidence type="ECO:0000256" key="9">
    <source>
        <dbReference type="ARBA" id="ARBA00023274"/>
    </source>
</evidence>
<reference evidence="14" key="1">
    <citation type="journal article" date="2021" name="Nat. Commun.">
        <title>Genomic analyses provide insights into spinach domestication and the genetic basis of agronomic traits.</title>
        <authorList>
            <person name="Cai X."/>
            <person name="Sun X."/>
            <person name="Xu C."/>
            <person name="Sun H."/>
            <person name="Wang X."/>
            <person name="Ge C."/>
            <person name="Zhang Z."/>
            <person name="Wang Q."/>
            <person name="Fei Z."/>
            <person name="Jiao C."/>
            <person name="Wang Q."/>
        </authorList>
    </citation>
    <scope>NUCLEOTIDE SEQUENCE [LARGE SCALE GENOMIC DNA]</scope>
    <source>
        <strain evidence="14">cv. Varoflay</strain>
    </source>
</reference>
<evidence type="ECO:0000256" key="12">
    <source>
        <dbReference type="SAM" id="MobiDB-lite"/>
    </source>
</evidence>
<dbReference type="GO" id="GO:1990904">
    <property type="term" value="C:ribonucleoprotein complex"/>
    <property type="evidence" value="ECO:0007669"/>
    <property type="project" value="UniProtKB-KW"/>
</dbReference>
<keyword evidence="7" id="KW-0809">Transit peptide</keyword>
<feature type="coiled-coil region" evidence="11">
    <location>
        <begin position="839"/>
        <end position="866"/>
    </location>
</feature>
<dbReference type="PANTHER" id="PTHR31846:SF7">
    <property type="entry name" value="CRS1 _ YHBY (CRM) DOMAIN-CONTAINING PROTEIN"/>
    <property type="match status" value="1"/>
</dbReference>
<gene>
    <name evidence="15" type="primary">LOC110803170</name>
</gene>
<keyword evidence="4" id="KW-0507">mRNA processing</keyword>
<feature type="region of interest" description="Disordered" evidence="12">
    <location>
        <begin position="100"/>
        <end position="119"/>
    </location>
</feature>
<evidence type="ECO:0000259" key="13">
    <source>
        <dbReference type="PROSITE" id="PS51295"/>
    </source>
</evidence>
<keyword evidence="5" id="KW-0677">Repeat</keyword>
<feature type="coiled-coil region" evidence="11">
    <location>
        <begin position="681"/>
        <end position="708"/>
    </location>
</feature>
<dbReference type="InterPro" id="IPR001890">
    <property type="entry name" value="RNA-binding_CRM"/>
</dbReference>
<dbReference type="Gene3D" id="3.30.110.60">
    <property type="entry name" value="YhbY-like"/>
    <property type="match status" value="3"/>
</dbReference>